<keyword evidence="1" id="KW-1133">Transmembrane helix</keyword>
<accession>A0ABQ3KU42</accession>
<evidence type="ECO:0000313" key="2">
    <source>
        <dbReference type="EMBL" id="GHG61319.1"/>
    </source>
</evidence>
<reference evidence="3" key="1">
    <citation type="journal article" date="2019" name="Int. J. Syst. Evol. Microbiol.">
        <title>The Global Catalogue of Microorganisms (GCM) 10K type strain sequencing project: providing services to taxonomists for standard genome sequencing and annotation.</title>
        <authorList>
            <consortium name="The Broad Institute Genomics Platform"/>
            <consortium name="The Broad Institute Genome Sequencing Center for Infectious Disease"/>
            <person name="Wu L."/>
            <person name="Ma J."/>
        </authorList>
    </citation>
    <scope>NUCLEOTIDE SEQUENCE [LARGE SCALE GENOMIC DNA]</scope>
    <source>
        <strain evidence="3">CGMCC 1.7003</strain>
    </source>
</reference>
<organism evidence="2 3">
    <name type="scientific">Alishewanella longhuensis</name>
    <dbReference type="NCBI Taxonomy" id="1091037"/>
    <lineage>
        <taxon>Bacteria</taxon>
        <taxon>Pseudomonadati</taxon>
        <taxon>Pseudomonadota</taxon>
        <taxon>Gammaproteobacteria</taxon>
        <taxon>Alteromonadales</taxon>
        <taxon>Alteromonadaceae</taxon>
        <taxon>Alishewanella</taxon>
    </lineage>
</organism>
<dbReference type="Proteomes" id="UP000659697">
    <property type="component" value="Unassembled WGS sequence"/>
</dbReference>
<gene>
    <name evidence="2" type="ORF">GCM10010919_05620</name>
</gene>
<protein>
    <submittedName>
        <fullName evidence="2">Uncharacterized protein</fullName>
    </submittedName>
</protein>
<comment type="caution">
    <text evidence="2">The sequence shown here is derived from an EMBL/GenBank/DDBJ whole genome shotgun (WGS) entry which is preliminary data.</text>
</comment>
<evidence type="ECO:0000313" key="3">
    <source>
        <dbReference type="Proteomes" id="UP000659697"/>
    </source>
</evidence>
<sequence length="79" mass="8902">MKQMFKQSKLGGTYATEHPMTNLLIILALLFAALFVLVILAEKFGSRDQEQTAKLSRYIVPLVAVLLLAQLVKMLFFSE</sequence>
<keyword evidence="1" id="KW-0812">Transmembrane</keyword>
<name>A0ABQ3KU42_9ALTE</name>
<dbReference type="EMBL" id="BNAO01000001">
    <property type="protein sequence ID" value="GHG61319.1"/>
    <property type="molecule type" value="Genomic_DNA"/>
</dbReference>
<keyword evidence="1" id="KW-0472">Membrane</keyword>
<evidence type="ECO:0000256" key="1">
    <source>
        <dbReference type="SAM" id="Phobius"/>
    </source>
</evidence>
<feature type="transmembrane region" description="Helical" evidence="1">
    <location>
        <begin position="55"/>
        <end position="76"/>
    </location>
</feature>
<keyword evidence="3" id="KW-1185">Reference proteome</keyword>
<feature type="transmembrane region" description="Helical" evidence="1">
    <location>
        <begin position="21"/>
        <end position="40"/>
    </location>
</feature>
<proteinExistence type="predicted"/>